<accession>J4H2W9</accession>
<keyword evidence="3" id="KW-1185">Reference proteome</keyword>
<evidence type="ECO:0000256" key="1">
    <source>
        <dbReference type="SAM" id="MobiDB-lite"/>
    </source>
</evidence>
<proteinExistence type="predicted"/>
<dbReference type="FunCoup" id="J4H2W9">
    <property type="interactions" value="26"/>
</dbReference>
<dbReference type="GeneID" id="24097165"/>
<protein>
    <recommendedName>
        <fullName evidence="4">Methyltransferase small domain-containing protein</fullName>
    </recommendedName>
</protein>
<dbReference type="CDD" id="cd02440">
    <property type="entry name" value="AdoMet_MTases"/>
    <property type="match status" value="1"/>
</dbReference>
<name>J4H2W9_9APHY</name>
<dbReference type="InParanoid" id="J4H2W9"/>
<dbReference type="STRING" id="599839.J4H2W9"/>
<evidence type="ECO:0000313" key="2">
    <source>
        <dbReference type="EMBL" id="CCM02254.1"/>
    </source>
</evidence>
<dbReference type="Proteomes" id="UP000006352">
    <property type="component" value="Unassembled WGS sequence"/>
</dbReference>
<dbReference type="GO" id="GO:0008757">
    <property type="term" value="F:S-adenosylmethionine-dependent methyltransferase activity"/>
    <property type="evidence" value="ECO:0007669"/>
    <property type="project" value="UniProtKB-ARBA"/>
</dbReference>
<feature type="region of interest" description="Disordered" evidence="1">
    <location>
        <begin position="61"/>
        <end position="88"/>
    </location>
</feature>
<organism evidence="2 3">
    <name type="scientific">Fibroporia radiculosa</name>
    <dbReference type="NCBI Taxonomy" id="599839"/>
    <lineage>
        <taxon>Eukaryota</taxon>
        <taxon>Fungi</taxon>
        <taxon>Dikarya</taxon>
        <taxon>Basidiomycota</taxon>
        <taxon>Agaricomycotina</taxon>
        <taxon>Agaricomycetes</taxon>
        <taxon>Polyporales</taxon>
        <taxon>Fibroporiaceae</taxon>
        <taxon>Fibroporia</taxon>
    </lineage>
</organism>
<gene>
    <name evidence="2" type="ORF">FIBRA_04337</name>
</gene>
<dbReference type="RefSeq" id="XP_012181537.1">
    <property type="nucleotide sequence ID" value="XM_012326147.1"/>
</dbReference>
<dbReference type="AlphaFoldDB" id="J4H2W9"/>
<sequence length="412" mass="45672">MSRRHSSRPSPPTVALPPLFQLARCSLEQITKALDNLCAIYIDTPSLVLTKSSLPGHLHQHRIHDTSVPDSGYASAEEDEDDDDDFRDAEPYDVDILLSDTFEREYAIRWLTGFTARSDAWVLSVDSEADARAALVDTAASILASLSGDEEEQPLTRKFMFPTVAGEVDVELNDAPLLSEDHTSVGLQSWASSILLAERICASPEAFALTASDARMPRVLELGAGTGLLSIVSAKVLQRQSSEPRMRPCVIATDYHPSVLSNLRSNVDTNFVHPFPVAVQSLDWQQPTYDGELERPFDVILAADVIYHPEHARWIKNCVEHTLVRPDDVVRGGLLWLIIPLRRTGRHEGMSNTVEEVFPHVSTIGRRVTKVLELAILRVEELERHAGVGRADEGGYKLYEIGWVQASRPAAE</sequence>
<evidence type="ECO:0000313" key="3">
    <source>
        <dbReference type="Proteomes" id="UP000006352"/>
    </source>
</evidence>
<dbReference type="EMBL" id="HE797071">
    <property type="protein sequence ID" value="CCM02254.1"/>
    <property type="molecule type" value="Genomic_DNA"/>
</dbReference>
<dbReference type="PANTHER" id="PTHR14614:SF147">
    <property type="entry name" value="S-ADENOSYLMETHIONINE-DEPENDENT METHYLTRANSFERASE OF THE SEVEN BETA-STRAND FAMILY"/>
    <property type="match status" value="1"/>
</dbReference>
<dbReference type="HOGENOM" id="CLU_030437_1_0_1"/>
<reference evidence="2 3" key="1">
    <citation type="journal article" date="2012" name="Appl. Environ. Microbiol.">
        <title>Short-read sequencing for genomic analysis of the brown rot fungus Fibroporia radiculosa.</title>
        <authorList>
            <person name="Tang J.D."/>
            <person name="Perkins A.D."/>
            <person name="Sonstegard T.S."/>
            <person name="Schroeder S.G."/>
            <person name="Burgess S.C."/>
            <person name="Diehl S.V."/>
        </authorList>
    </citation>
    <scope>NUCLEOTIDE SEQUENCE [LARGE SCALE GENOMIC DNA]</scope>
    <source>
        <strain evidence="2 3">TFFH 294</strain>
    </source>
</reference>
<dbReference type="InterPro" id="IPR029063">
    <property type="entry name" value="SAM-dependent_MTases_sf"/>
</dbReference>
<dbReference type="Pfam" id="PF10294">
    <property type="entry name" value="Methyltransf_16"/>
    <property type="match status" value="1"/>
</dbReference>
<dbReference type="PANTHER" id="PTHR14614">
    <property type="entry name" value="HEPATOCELLULAR CARCINOMA-ASSOCIATED ANTIGEN"/>
    <property type="match status" value="1"/>
</dbReference>
<evidence type="ECO:0008006" key="4">
    <source>
        <dbReference type="Google" id="ProtNLM"/>
    </source>
</evidence>
<feature type="compositionally biased region" description="Acidic residues" evidence="1">
    <location>
        <begin position="76"/>
        <end position="88"/>
    </location>
</feature>
<dbReference type="InterPro" id="IPR019410">
    <property type="entry name" value="Methyltransf_16"/>
</dbReference>
<dbReference type="Gene3D" id="3.40.50.150">
    <property type="entry name" value="Vaccinia Virus protein VP39"/>
    <property type="match status" value="1"/>
</dbReference>
<dbReference type="SUPFAM" id="SSF53335">
    <property type="entry name" value="S-adenosyl-L-methionine-dependent methyltransferases"/>
    <property type="match status" value="1"/>
</dbReference>
<dbReference type="OrthoDB" id="433955at2759"/>